<sequence length="95" mass="10774">LLRFMYGPSFPPFKVPEEDSSLIPAEMDNDCVAQTWYRFLHMLSNPVDLSNPVIEQLLGGNGVPHEVIQHPCLKQLPQIFFRAMRGVSCLVDAFL</sequence>
<proteinExistence type="predicted"/>
<feature type="non-terminal residue" evidence="1">
    <location>
        <position position="95"/>
    </location>
</feature>
<reference evidence="1 2" key="1">
    <citation type="submission" date="2024-05" db="EMBL/GenBank/DDBJ databases">
        <title>Genome sequencing and assembly of Indian major carp, Cirrhinus mrigala (Hamilton, 1822).</title>
        <authorList>
            <person name="Mohindra V."/>
            <person name="Chowdhury L.M."/>
            <person name="Lal K."/>
            <person name="Jena J.K."/>
        </authorList>
    </citation>
    <scope>NUCLEOTIDE SEQUENCE [LARGE SCALE GENOMIC DNA]</scope>
    <source>
        <strain evidence="1">CM1030</strain>
        <tissue evidence="1">Blood</tissue>
    </source>
</reference>
<protein>
    <submittedName>
        <fullName evidence="1">Uncharacterized protein</fullName>
    </submittedName>
</protein>
<feature type="non-terminal residue" evidence="1">
    <location>
        <position position="1"/>
    </location>
</feature>
<dbReference type="EMBL" id="JAMKFB020000006">
    <property type="protein sequence ID" value="KAL0191804.1"/>
    <property type="molecule type" value="Genomic_DNA"/>
</dbReference>
<dbReference type="Proteomes" id="UP001529510">
    <property type="component" value="Unassembled WGS sequence"/>
</dbReference>
<dbReference type="PANTHER" id="PTHR21344:SF1">
    <property type="entry name" value="RAL GTPASE-ACTIVATING PROTEIN SUBUNIT BETA"/>
    <property type="match status" value="1"/>
</dbReference>
<keyword evidence="2" id="KW-1185">Reference proteome</keyword>
<accession>A0ABD0QZY3</accession>
<evidence type="ECO:0000313" key="1">
    <source>
        <dbReference type="EMBL" id="KAL0191804.1"/>
    </source>
</evidence>
<dbReference type="InterPro" id="IPR039930">
    <property type="entry name" value="RALGAPB"/>
</dbReference>
<comment type="caution">
    <text evidence="1">The sequence shown here is derived from an EMBL/GenBank/DDBJ whole genome shotgun (WGS) entry which is preliminary data.</text>
</comment>
<dbReference type="AlphaFoldDB" id="A0ABD0QZY3"/>
<evidence type="ECO:0000313" key="2">
    <source>
        <dbReference type="Proteomes" id="UP001529510"/>
    </source>
</evidence>
<name>A0ABD0QZY3_CIRMR</name>
<dbReference type="PANTHER" id="PTHR21344">
    <property type="entry name" value="RAL GTPASE-ACTIVATING PROTEIN SUBUNIT BETA"/>
    <property type="match status" value="1"/>
</dbReference>
<organism evidence="1 2">
    <name type="scientific">Cirrhinus mrigala</name>
    <name type="common">Mrigala</name>
    <dbReference type="NCBI Taxonomy" id="683832"/>
    <lineage>
        <taxon>Eukaryota</taxon>
        <taxon>Metazoa</taxon>
        <taxon>Chordata</taxon>
        <taxon>Craniata</taxon>
        <taxon>Vertebrata</taxon>
        <taxon>Euteleostomi</taxon>
        <taxon>Actinopterygii</taxon>
        <taxon>Neopterygii</taxon>
        <taxon>Teleostei</taxon>
        <taxon>Ostariophysi</taxon>
        <taxon>Cypriniformes</taxon>
        <taxon>Cyprinidae</taxon>
        <taxon>Labeoninae</taxon>
        <taxon>Labeonini</taxon>
        <taxon>Cirrhinus</taxon>
    </lineage>
</organism>
<gene>
    <name evidence="1" type="ORF">M9458_014502</name>
</gene>